<dbReference type="InterPro" id="IPR012340">
    <property type="entry name" value="NA-bd_OB-fold"/>
</dbReference>
<keyword evidence="6" id="KW-1185">Reference proteome</keyword>
<dbReference type="InterPro" id="IPR000424">
    <property type="entry name" value="Primosome_PriB/ssb"/>
</dbReference>
<gene>
    <name evidence="5" type="primary">ssb</name>
    <name evidence="5" type="ORF">DKZ56_13215</name>
</gene>
<dbReference type="PROSITE" id="PS50935">
    <property type="entry name" value="SSB"/>
    <property type="match status" value="1"/>
</dbReference>
<dbReference type="EMBL" id="CP036528">
    <property type="protein sequence ID" value="QBK26722.1"/>
    <property type="molecule type" value="Genomic_DNA"/>
</dbReference>
<dbReference type="NCBIfam" id="TIGR00621">
    <property type="entry name" value="ssb"/>
    <property type="match status" value="1"/>
</dbReference>
<dbReference type="AlphaFoldDB" id="A0A4P6UY34"/>
<keyword evidence="1 2" id="KW-0238">DNA-binding</keyword>
<dbReference type="GO" id="GO:0006260">
    <property type="term" value="P:DNA replication"/>
    <property type="evidence" value="ECO:0007669"/>
    <property type="project" value="InterPro"/>
</dbReference>
<dbReference type="InterPro" id="IPR011344">
    <property type="entry name" value="ssDNA-bd"/>
</dbReference>
<feature type="compositionally biased region" description="Polar residues" evidence="4">
    <location>
        <begin position="102"/>
        <end position="142"/>
    </location>
</feature>
<evidence type="ECO:0000313" key="5">
    <source>
        <dbReference type="EMBL" id="QBK26722.1"/>
    </source>
</evidence>
<reference evidence="5 6" key="1">
    <citation type="submission" date="2019-02" db="EMBL/GenBank/DDBJ databases">
        <title>Ureibacillus thermophilus.</title>
        <authorList>
            <person name="Sunny J.S."/>
            <person name="Natarajan A."/>
            <person name="Saleena L.M."/>
        </authorList>
    </citation>
    <scope>NUCLEOTIDE SEQUENCE [LARGE SCALE GENOMIC DNA]</scope>
    <source>
        <strain evidence="5 6">LM102</strain>
    </source>
</reference>
<name>A0A4P6UY34_9BACL</name>
<dbReference type="PANTHER" id="PTHR10302">
    <property type="entry name" value="SINGLE-STRANDED DNA-BINDING PROTEIN"/>
    <property type="match status" value="1"/>
</dbReference>
<evidence type="ECO:0000256" key="2">
    <source>
        <dbReference type="HAMAP-Rule" id="MF_00984"/>
    </source>
</evidence>
<dbReference type="Proteomes" id="UP000291151">
    <property type="component" value="Chromosome"/>
</dbReference>
<accession>A0A4P6UY34</accession>
<evidence type="ECO:0000256" key="1">
    <source>
        <dbReference type="ARBA" id="ARBA00023125"/>
    </source>
</evidence>
<evidence type="ECO:0000256" key="4">
    <source>
        <dbReference type="SAM" id="MobiDB-lite"/>
    </source>
</evidence>
<dbReference type="SUPFAM" id="SSF50249">
    <property type="entry name" value="Nucleic acid-binding proteins"/>
    <property type="match status" value="1"/>
</dbReference>
<evidence type="ECO:0000256" key="3">
    <source>
        <dbReference type="RuleBase" id="RU000524"/>
    </source>
</evidence>
<evidence type="ECO:0000313" key="6">
    <source>
        <dbReference type="Proteomes" id="UP000291151"/>
    </source>
</evidence>
<dbReference type="CDD" id="cd04496">
    <property type="entry name" value="SSB_OBF"/>
    <property type="match status" value="1"/>
</dbReference>
<comment type="subunit">
    <text evidence="2">Homotetramer.</text>
</comment>
<dbReference type="Pfam" id="PF00436">
    <property type="entry name" value="SSB"/>
    <property type="match status" value="1"/>
</dbReference>
<feature type="region of interest" description="Disordered" evidence="4">
    <location>
        <begin position="102"/>
        <end position="152"/>
    </location>
</feature>
<dbReference type="GO" id="GO:0003697">
    <property type="term" value="F:single-stranded DNA binding"/>
    <property type="evidence" value="ECO:0007669"/>
    <property type="project" value="UniProtKB-UniRule"/>
</dbReference>
<comment type="caution">
    <text evidence="2">Lacks conserved residue(s) required for the propagation of feature annotation.</text>
</comment>
<dbReference type="Gene3D" id="2.40.50.140">
    <property type="entry name" value="Nucleic acid-binding proteins"/>
    <property type="match status" value="1"/>
</dbReference>
<protein>
    <recommendedName>
        <fullName evidence="2 3">Single-stranded DNA-binding protein</fullName>
        <shortName evidence="2">SSB</shortName>
    </recommendedName>
</protein>
<dbReference type="KEGG" id="uth:DKZ56_13215"/>
<sequence>MENFILSMKWLVQSLINSKSLAMFRLAVNRPFANQNGEREADFINCVAWRKQAENLANYMRKGSLVGIDGRIQTGSYEDQDGKKVFYTEVVAESIQFLESKNTPNSAQNQFSSQGNTNYQSSNQNAYSGQNQPNNDPFNTSFPDAIDDNLPF</sequence>
<dbReference type="GO" id="GO:0009295">
    <property type="term" value="C:nucleoid"/>
    <property type="evidence" value="ECO:0007669"/>
    <property type="project" value="TreeGrafter"/>
</dbReference>
<dbReference type="PANTHER" id="PTHR10302:SF27">
    <property type="entry name" value="SINGLE-STRANDED DNA-BINDING PROTEIN"/>
    <property type="match status" value="1"/>
</dbReference>
<organism evidence="5 6">
    <name type="scientific">Ureibacillus thermophilus</name>
    <dbReference type="NCBI Taxonomy" id="367743"/>
    <lineage>
        <taxon>Bacteria</taxon>
        <taxon>Bacillati</taxon>
        <taxon>Bacillota</taxon>
        <taxon>Bacilli</taxon>
        <taxon>Bacillales</taxon>
        <taxon>Caryophanaceae</taxon>
        <taxon>Ureibacillus</taxon>
    </lineage>
</organism>
<dbReference type="HAMAP" id="MF_00984">
    <property type="entry name" value="SSB"/>
    <property type="match status" value="1"/>
</dbReference>
<proteinExistence type="inferred from homology"/>